<dbReference type="Proteomes" id="UP000321947">
    <property type="component" value="Unassembled WGS sequence"/>
</dbReference>
<protein>
    <submittedName>
        <fullName evidence="1">Transposon Tf2-1 polyprotein isoform X1</fullName>
    </submittedName>
</protein>
<sequence length="412" mass="46681">MRREIGFKGGIFQCEPSPCEEWLRGRTDEKYNPRGYQILNSKLRGRRDFVFIAKKSTMPAIVLPTKETSNYGVILGSGVAIKEKRICGKVELMVGDWKISDSFLPIELGGVPPHRAIEHCIHLRKGTDLVNVQPYRHAYQQKEEMEKLVDEMLASGANYGSVAAPLTQLLKLGAYKWLAEAQTGFEKLTTMMTLPILAMLDFNLPFEIQMDASRKFTVKTDQRSLKFLLEQQVIQSQHRKWIAKLLGYSFEVVYKLGLENKAVDALSRVPPAVHLNHISAPALLDLTIIIEEILKYEERLVISKISSLLPTILHTYHDSVFGGHWGLLRTGFINAFGNTDAIWSEISMDFIEGLPKVVGFELEVILVVVDRMHKYGHFVVLKHPNTAKSVVEIFAKGIVWLHGFSKVFLSQF</sequence>
<organism evidence="1 3">
    <name type="scientific">Cucumis melo var. makuwa</name>
    <name type="common">Oriental melon</name>
    <dbReference type="NCBI Taxonomy" id="1194695"/>
    <lineage>
        <taxon>Eukaryota</taxon>
        <taxon>Viridiplantae</taxon>
        <taxon>Streptophyta</taxon>
        <taxon>Embryophyta</taxon>
        <taxon>Tracheophyta</taxon>
        <taxon>Spermatophyta</taxon>
        <taxon>Magnoliopsida</taxon>
        <taxon>eudicotyledons</taxon>
        <taxon>Gunneridae</taxon>
        <taxon>Pentapetalae</taxon>
        <taxon>rosids</taxon>
        <taxon>fabids</taxon>
        <taxon>Cucurbitales</taxon>
        <taxon>Cucurbitaceae</taxon>
        <taxon>Benincaseae</taxon>
        <taxon>Cucumis</taxon>
    </lineage>
</organism>
<dbReference type="SUPFAM" id="SSF56672">
    <property type="entry name" value="DNA/RNA polymerases"/>
    <property type="match status" value="2"/>
</dbReference>
<evidence type="ECO:0000313" key="4">
    <source>
        <dbReference type="Proteomes" id="UP000321947"/>
    </source>
</evidence>
<dbReference type="PANTHER" id="PTHR37984">
    <property type="entry name" value="PROTEIN CBG26694"/>
    <property type="match status" value="1"/>
</dbReference>
<reference evidence="3 4" key="1">
    <citation type="submission" date="2019-08" db="EMBL/GenBank/DDBJ databases">
        <title>Draft genome sequences of two oriental melons (Cucumis melo L. var makuwa).</title>
        <authorList>
            <person name="Kwon S.-Y."/>
        </authorList>
    </citation>
    <scope>NUCLEOTIDE SEQUENCE [LARGE SCALE GENOMIC DNA]</scope>
    <source>
        <strain evidence="4">cv. Chang Bougi</strain>
        <strain evidence="3">cv. SW 3</strain>
        <tissue evidence="1">Leaf</tissue>
    </source>
</reference>
<dbReference type="InterPro" id="IPR050951">
    <property type="entry name" value="Retrovirus_Pol_polyprotein"/>
</dbReference>
<evidence type="ECO:0000313" key="1">
    <source>
        <dbReference type="EMBL" id="KAA0032796.1"/>
    </source>
</evidence>
<proteinExistence type="predicted"/>
<gene>
    <name evidence="2" type="ORF">E5676_scaffold575G00180</name>
    <name evidence="1" type="ORF">E6C27_scaffold708G00470</name>
</gene>
<dbReference type="InterPro" id="IPR036397">
    <property type="entry name" value="RNaseH_sf"/>
</dbReference>
<dbReference type="SUPFAM" id="SSF53098">
    <property type="entry name" value="Ribonuclease H-like"/>
    <property type="match status" value="1"/>
</dbReference>
<dbReference type="InterPro" id="IPR012337">
    <property type="entry name" value="RNaseH-like_sf"/>
</dbReference>
<evidence type="ECO:0000313" key="2">
    <source>
        <dbReference type="EMBL" id="TYK30354.1"/>
    </source>
</evidence>
<dbReference type="EMBL" id="SSTD01000651">
    <property type="protein sequence ID" value="TYK30354.1"/>
    <property type="molecule type" value="Genomic_DNA"/>
</dbReference>
<dbReference type="GO" id="GO:0003676">
    <property type="term" value="F:nucleic acid binding"/>
    <property type="evidence" value="ECO:0007669"/>
    <property type="project" value="InterPro"/>
</dbReference>
<comment type="caution">
    <text evidence="1">The sequence shown here is derived from an EMBL/GenBank/DDBJ whole genome shotgun (WGS) entry which is preliminary data.</text>
</comment>
<dbReference type="Proteomes" id="UP000321393">
    <property type="component" value="Unassembled WGS sequence"/>
</dbReference>
<dbReference type="Gene3D" id="3.30.420.10">
    <property type="entry name" value="Ribonuclease H-like superfamily/Ribonuclease H"/>
    <property type="match status" value="1"/>
</dbReference>
<evidence type="ECO:0000313" key="3">
    <source>
        <dbReference type="Proteomes" id="UP000321393"/>
    </source>
</evidence>
<accession>A0A5A7SRY2</accession>
<dbReference type="InterPro" id="IPR043502">
    <property type="entry name" value="DNA/RNA_pol_sf"/>
</dbReference>
<dbReference type="EMBL" id="SSTE01021217">
    <property type="protein sequence ID" value="KAA0032796.1"/>
    <property type="molecule type" value="Genomic_DNA"/>
</dbReference>
<dbReference type="PANTHER" id="PTHR37984:SF5">
    <property type="entry name" value="PROTEIN NYNRIN-LIKE"/>
    <property type="match status" value="1"/>
</dbReference>
<dbReference type="AlphaFoldDB" id="A0A5A7SRY2"/>
<name>A0A5A7SRY2_CUCMM</name>